<dbReference type="GO" id="GO:0005737">
    <property type="term" value="C:cytoplasm"/>
    <property type="evidence" value="ECO:0007669"/>
    <property type="project" value="TreeGrafter"/>
</dbReference>
<dbReference type="GO" id="GO:0005634">
    <property type="term" value="C:nucleus"/>
    <property type="evidence" value="ECO:0007669"/>
    <property type="project" value="TreeGrafter"/>
</dbReference>
<sequence>MNSVDFDIISHYQTILENPKFNLDNLGIDIPIPLVSLNVLRRLCDNAIRILECEPSLMRLKGPIFIVGDLHGSLHDLLQILHTCGLPPQTSYLFLGDYVDRGDFSTETITLLLAMLVAFPENVFLLRGNHEFADVCYSYGFKEELDKTYKDKFIFDIFCNVFAYLPLGAIINDKYFCVHGGISPHLHNVEQLNEIQRPIRVIESHQIVEDILWSDPALDSTSTFTPSTRGRGFDYGLVPLAVFLKSNHLLKMIRGHQCVAKGIQLGFQGLLMTVFSASSYESVGSNRCGVLSIANDDLKPILFSPSPKLARNEAKFYLVQVKETQQMEVPKLKLSQCSCIRSLGPSQSQLSLVSFRGMVIAKQRRHNK</sequence>
<dbReference type="Proteomes" id="UP000179807">
    <property type="component" value="Unassembled WGS sequence"/>
</dbReference>
<dbReference type="PRINTS" id="PR00114">
    <property type="entry name" value="STPHPHTASE"/>
</dbReference>
<dbReference type="Gene3D" id="3.60.21.10">
    <property type="match status" value="1"/>
</dbReference>
<feature type="domain" description="Serine/threonine specific protein phosphatases" evidence="9">
    <location>
        <begin position="126"/>
        <end position="131"/>
    </location>
</feature>
<comment type="catalytic activity">
    <reaction evidence="7 8">
        <text>O-phospho-L-threonyl-[protein] + H2O = L-threonyl-[protein] + phosphate</text>
        <dbReference type="Rhea" id="RHEA:47004"/>
        <dbReference type="Rhea" id="RHEA-COMP:11060"/>
        <dbReference type="Rhea" id="RHEA-COMP:11605"/>
        <dbReference type="ChEBI" id="CHEBI:15377"/>
        <dbReference type="ChEBI" id="CHEBI:30013"/>
        <dbReference type="ChEBI" id="CHEBI:43474"/>
        <dbReference type="ChEBI" id="CHEBI:61977"/>
        <dbReference type="EC" id="3.1.3.16"/>
    </reaction>
</comment>
<comment type="catalytic activity">
    <reaction evidence="6">
        <text>O-phospho-L-seryl-[protein] + H2O = L-seryl-[protein] + phosphate</text>
        <dbReference type="Rhea" id="RHEA:20629"/>
        <dbReference type="Rhea" id="RHEA-COMP:9863"/>
        <dbReference type="Rhea" id="RHEA-COMP:11604"/>
        <dbReference type="ChEBI" id="CHEBI:15377"/>
        <dbReference type="ChEBI" id="CHEBI:29999"/>
        <dbReference type="ChEBI" id="CHEBI:43474"/>
        <dbReference type="ChEBI" id="CHEBI:83421"/>
        <dbReference type="EC" id="3.1.3.16"/>
    </reaction>
</comment>
<keyword evidence="4" id="KW-0904">Protein phosphatase</keyword>
<protein>
    <recommendedName>
        <fullName evidence="8">Serine/threonine-protein phosphatase</fullName>
        <ecNumber evidence="8">3.1.3.16</ecNumber>
    </recommendedName>
</protein>
<name>A0A1J4JMK5_9EUKA</name>
<dbReference type="InterPro" id="IPR006186">
    <property type="entry name" value="Ser/Thr-sp_prot-phosphatase"/>
</dbReference>
<keyword evidence="3 8" id="KW-0378">Hydrolase</keyword>
<evidence type="ECO:0000256" key="3">
    <source>
        <dbReference type="ARBA" id="ARBA00022801"/>
    </source>
</evidence>
<gene>
    <name evidence="10" type="primary">TOPP9</name>
    <name evidence="10" type="ORF">TRFO_33529</name>
</gene>
<dbReference type="PANTHER" id="PTHR11668">
    <property type="entry name" value="SERINE/THREONINE PROTEIN PHOSPHATASE"/>
    <property type="match status" value="1"/>
</dbReference>
<dbReference type="PROSITE" id="PS00125">
    <property type="entry name" value="SER_THR_PHOSPHATASE"/>
    <property type="match status" value="1"/>
</dbReference>
<dbReference type="GO" id="GO:0004722">
    <property type="term" value="F:protein serine/threonine phosphatase activity"/>
    <property type="evidence" value="ECO:0007669"/>
    <property type="project" value="UniProtKB-EC"/>
</dbReference>
<dbReference type="PANTHER" id="PTHR11668:SF300">
    <property type="entry name" value="SERINE_THREONINE-PROTEIN PHOSPHATASE"/>
    <property type="match status" value="1"/>
</dbReference>
<dbReference type="VEuPathDB" id="TrichDB:TRFO_33529"/>
<dbReference type="InterPro" id="IPR004843">
    <property type="entry name" value="Calcineurin-like_PHP"/>
</dbReference>
<evidence type="ECO:0000256" key="5">
    <source>
        <dbReference type="ARBA" id="ARBA00023211"/>
    </source>
</evidence>
<dbReference type="Pfam" id="PF00149">
    <property type="entry name" value="Metallophos"/>
    <property type="match status" value="1"/>
</dbReference>
<evidence type="ECO:0000256" key="1">
    <source>
        <dbReference type="ARBA" id="ARBA00001936"/>
    </source>
</evidence>
<dbReference type="OrthoDB" id="10510593at2759"/>
<accession>A0A1J4JMK5</accession>
<dbReference type="EC" id="3.1.3.16" evidence="8"/>
<keyword evidence="11" id="KW-1185">Reference proteome</keyword>
<evidence type="ECO:0000256" key="8">
    <source>
        <dbReference type="RuleBase" id="RU004273"/>
    </source>
</evidence>
<proteinExistence type="inferred from homology"/>
<comment type="similarity">
    <text evidence="8">Belongs to the PPP phosphatase family.</text>
</comment>
<dbReference type="CDD" id="cd00144">
    <property type="entry name" value="MPP_PPP_family"/>
    <property type="match status" value="1"/>
</dbReference>
<dbReference type="InterPro" id="IPR029052">
    <property type="entry name" value="Metallo-depent_PP-like"/>
</dbReference>
<evidence type="ECO:0000313" key="10">
    <source>
        <dbReference type="EMBL" id="OHS99929.1"/>
    </source>
</evidence>
<evidence type="ECO:0000256" key="7">
    <source>
        <dbReference type="ARBA" id="ARBA00048336"/>
    </source>
</evidence>
<evidence type="ECO:0000259" key="9">
    <source>
        <dbReference type="PROSITE" id="PS00125"/>
    </source>
</evidence>
<dbReference type="SUPFAM" id="SSF56300">
    <property type="entry name" value="Metallo-dependent phosphatases"/>
    <property type="match status" value="1"/>
</dbReference>
<dbReference type="GO" id="GO:0046872">
    <property type="term" value="F:metal ion binding"/>
    <property type="evidence" value="ECO:0007669"/>
    <property type="project" value="UniProtKB-KW"/>
</dbReference>
<evidence type="ECO:0000256" key="2">
    <source>
        <dbReference type="ARBA" id="ARBA00022723"/>
    </source>
</evidence>
<dbReference type="SMART" id="SM00156">
    <property type="entry name" value="PP2Ac"/>
    <property type="match status" value="1"/>
</dbReference>
<evidence type="ECO:0000313" key="11">
    <source>
        <dbReference type="Proteomes" id="UP000179807"/>
    </source>
</evidence>
<dbReference type="AlphaFoldDB" id="A0A1J4JMK5"/>
<dbReference type="GeneID" id="94843836"/>
<evidence type="ECO:0000256" key="4">
    <source>
        <dbReference type="ARBA" id="ARBA00022912"/>
    </source>
</evidence>
<dbReference type="RefSeq" id="XP_068353066.1">
    <property type="nucleotide sequence ID" value="XM_068509132.1"/>
</dbReference>
<keyword evidence="5" id="KW-0464">Manganese</keyword>
<keyword evidence="2" id="KW-0479">Metal-binding</keyword>
<reference evidence="10" key="1">
    <citation type="submission" date="2016-10" db="EMBL/GenBank/DDBJ databases">
        <authorList>
            <person name="Benchimol M."/>
            <person name="Almeida L.G."/>
            <person name="Vasconcelos A.T."/>
            <person name="Perreira-Neves A."/>
            <person name="Rosa I.A."/>
            <person name="Tasca T."/>
            <person name="Bogo M.R."/>
            <person name="de Souza W."/>
        </authorList>
    </citation>
    <scope>NUCLEOTIDE SEQUENCE [LARGE SCALE GENOMIC DNA]</scope>
    <source>
        <strain evidence="10">K</strain>
    </source>
</reference>
<comment type="cofactor">
    <cofactor evidence="1">
        <name>Mn(2+)</name>
        <dbReference type="ChEBI" id="CHEBI:29035"/>
    </cofactor>
</comment>
<organism evidence="10 11">
    <name type="scientific">Tritrichomonas foetus</name>
    <dbReference type="NCBI Taxonomy" id="1144522"/>
    <lineage>
        <taxon>Eukaryota</taxon>
        <taxon>Metamonada</taxon>
        <taxon>Parabasalia</taxon>
        <taxon>Tritrichomonadida</taxon>
        <taxon>Tritrichomonadidae</taxon>
        <taxon>Tritrichomonas</taxon>
    </lineage>
</organism>
<comment type="caution">
    <text evidence="10">The sequence shown here is derived from an EMBL/GenBank/DDBJ whole genome shotgun (WGS) entry which is preliminary data.</text>
</comment>
<evidence type="ECO:0000256" key="6">
    <source>
        <dbReference type="ARBA" id="ARBA00047761"/>
    </source>
</evidence>
<dbReference type="InterPro" id="IPR050341">
    <property type="entry name" value="PP1_catalytic_subunit"/>
</dbReference>
<dbReference type="EMBL" id="MLAK01000980">
    <property type="protein sequence ID" value="OHS99929.1"/>
    <property type="molecule type" value="Genomic_DNA"/>
</dbReference>